<dbReference type="Pfam" id="PF07833">
    <property type="entry name" value="Cu_amine_oxidN1"/>
    <property type="match status" value="1"/>
</dbReference>
<dbReference type="Pfam" id="PF09992">
    <property type="entry name" value="NAGPA"/>
    <property type="match status" value="1"/>
</dbReference>
<gene>
    <name evidence="4" type="ORF">DFP95_13614</name>
</gene>
<keyword evidence="1" id="KW-0732">Signal</keyword>
<keyword evidence="5" id="KW-1185">Reference proteome</keyword>
<evidence type="ECO:0000259" key="3">
    <source>
        <dbReference type="Pfam" id="PF09992"/>
    </source>
</evidence>
<dbReference type="SUPFAM" id="SSF55383">
    <property type="entry name" value="Copper amine oxidase, domain N"/>
    <property type="match status" value="1"/>
</dbReference>
<reference evidence="4 5" key="1">
    <citation type="submission" date="2018-07" db="EMBL/GenBank/DDBJ databases">
        <title>Genomic Encyclopedia of Type Strains, Phase III (KMG-III): the genomes of soil and plant-associated and newly described type strains.</title>
        <authorList>
            <person name="Whitman W."/>
        </authorList>
    </citation>
    <scope>NUCLEOTIDE SEQUENCE [LARGE SCALE GENOMIC DNA]</scope>
    <source>
        <strain evidence="4 5">CECT 8236</strain>
    </source>
</reference>
<organism evidence="4 5">
    <name type="scientific">Cohnella lupini</name>
    <dbReference type="NCBI Taxonomy" id="1294267"/>
    <lineage>
        <taxon>Bacteria</taxon>
        <taxon>Bacillati</taxon>
        <taxon>Bacillota</taxon>
        <taxon>Bacilli</taxon>
        <taxon>Bacillales</taxon>
        <taxon>Paenibacillaceae</taxon>
        <taxon>Cohnella</taxon>
    </lineage>
</organism>
<dbReference type="PANTHER" id="PTHR40446">
    <property type="entry name" value="N-ACETYLGLUCOSAMINE-1-PHOSPHODIESTER ALPHA-N-ACETYLGLUCOSAMINIDASE"/>
    <property type="match status" value="1"/>
</dbReference>
<dbReference type="AlphaFoldDB" id="A0A3D9HQY3"/>
<proteinExistence type="predicted"/>
<dbReference type="InterPro" id="IPR018711">
    <property type="entry name" value="NAGPA"/>
</dbReference>
<evidence type="ECO:0000259" key="2">
    <source>
        <dbReference type="Pfam" id="PF07833"/>
    </source>
</evidence>
<accession>A0A3D9HQY3</accession>
<sequence length="378" mass="41041">MMKKTLWILLIACIGFGTSSQAASVSKSFGYLDTKGSIFVPIAFLKTLDIEVGWDAQEQRIDLTKEDSKLSVYIGKSGAVVNDTTVQLTEIPYIDHGIKYVPLRFVTGNLDMKQEWIGATASVTVTLNKQAVAELPIIKPKANPYETKPIVMAKKTFKVGGRSFAVQMVKVALMNPKVSLGIALAKGEVGKVDELNNLAKANGAILAINGSFFDAYTDLDYKVPYGNVISKSELLHNALSDRRTMFTFDDNNLVKLIAGRYYKEHYKQISIVGGVQAGPRLIMDGKISLNVAEEGFRDPKILTGGGARSAIGMTRDHELIMLTTGGATIPQLAELMKQAGAYQAMNLDGGASSGLYYDGQYLTKPGRQISNAIIVKLN</sequence>
<dbReference type="Gene3D" id="3.30.457.10">
    <property type="entry name" value="Copper amine oxidase-like, N-terminal domain"/>
    <property type="match status" value="1"/>
</dbReference>
<feature type="domain" description="Phosphodiester glycosidase" evidence="3">
    <location>
        <begin position="202"/>
        <end position="375"/>
    </location>
</feature>
<feature type="domain" description="Copper amine oxidase-like N-terminal" evidence="2">
    <location>
        <begin position="35"/>
        <end position="124"/>
    </location>
</feature>
<dbReference type="InterPro" id="IPR036582">
    <property type="entry name" value="Mao_N_sf"/>
</dbReference>
<dbReference type="InterPro" id="IPR012854">
    <property type="entry name" value="Cu_amine_oxidase-like_N"/>
</dbReference>
<dbReference type="PANTHER" id="PTHR40446:SF2">
    <property type="entry name" value="N-ACETYLGLUCOSAMINE-1-PHOSPHODIESTER ALPHA-N-ACETYLGLUCOSAMINIDASE"/>
    <property type="match status" value="1"/>
</dbReference>
<evidence type="ECO:0000256" key="1">
    <source>
        <dbReference type="SAM" id="SignalP"/>
    </source>
</evidence>
<feature type="chain" id="PRO_5017667962" evidence="1">
    <location>
        <begin position="23"/>
        <end position="378"/>
    </location>
</feature>
<evidence type="ECO:0000313" key="5">
    <source>
        <dbReference type="Proteomes" id="UP000256869"/>
    </source>
</evidence>
<name>A0A3D9HQY3_9BACL</name>
<feature type="signal peptide" evidence="1">
    <location>
        <begin position="1"/>
        <end position="22"/>
    </location>
</feature>
<comment type="caution">
    <text evidence="4">The sequence shown here is derived from an EMBL/GenBank/DDBJ whole genome shotgun (WGS) entry which is preliminary data.</text>
</comment>
<dbReference type="RefSeq" id="WP_245988011.1">
    <property type="nucleotide sequence ID" value="NZ_QRDY01000036.1"/>
</dbReference>
<protein>
    <submittedName>
        <fullName evidence="4">Copper amine oxidase-like protein</fullName>
    </submittedName>
</protein>
<dbReference type="Proteomes" id="UP000256869">
    <property type="component" value="Unassembled WGS sequence"/>
</dbReference>
<evidence type="ECO:0000313" key="4">
    <source>
        <dbReference type="EMBL" id="RED51888.1"/>
    </source>
</evidence>
<dbReference type="EMBL" id="QRDY01000036">
    <property type="protein sequence ID" value="RED51888.1"/>
    <property type="molecule type" value="Genomic_DNA"/>
</dbReference>